<keyword evidence="2" id="KW-0813">Transport</keyword>
<evidence type="ECO:0000313" key="9">
    <source>
        <dbReference type="Proteomes" id="UP000675880"/>
    </source>
</evidence>
<organism evidence="8 9">
    <name type="scientific">Nitrospira defluvii</name>
    <dbReference type="NCBI Taxonomy" id="330214"/>
    <lineage>
        <taxon>Bacteria</taxon>
        <taxon>Pseudomonadati</taxon>
        <taxon>Nitrospirota</taxon>
        <taxon>Nitrospiria</taxon>
        <taxon>Nitrospirales</taxon>
        <taxon>Nitrospiraceae</taxon>
        <taxon>Nitrospira</taxon>
    </lineage>
</organism>
<evidence type="ECO:0000313" key="8">
    <source>
        <dbReference type="EMBL" id="CAE6792747.1"/>
    </source>
</evidence>
<evidence type="ECO:0000256" key="4">
    <source>
        <dbReference type="ARBA" id="ARBA00023157"/>
    </source>
</evidence>
<dbReference type="PROSITE" id="PS00194">
    <property type="entry name" value="THIOREDOXIN_1"/>
    <property type="match status" value="1"/>
</dbReference>
<accession>A0ABM8S7C9</accession>
<evidence type="ECO:0000256" key="5">
    <source>
        <dbReference type="ARBA" id="ARBA00023284"/>
    </source>
</evidence>
<keyword evidence="4" id="KW-1015">Disulfide bond</keyword>
<dbReference type="InterPro" id="IPR013766">
    <property type="entry name" value="Thioredoxin_domain"/>
</dbReference>
<comment type="caution">
    <text evidence="8">The sequence shown here is derived from an EMBL/GenBank/DDBJ whole genome shotgun (WGS) entry which is preliminary data.</text>
</comment>
<evidence type="ECO:0000256" key="3">
    <source>
        <dbReference type="ARBA" id="ARBA00022982"/>
    </source>
</evidence>
<protein>
    <recommendedName>
        <fullName evidence="6">Thioredoxin</fullName>
    </recommendedName>
</protein>
<dbReference type="RefSeq" id="WP_213043943.1">
    <property type="nucleotide sequence ID" value="NZ_CAJNBJ010000019.1"/>
</dbReference>
<dbReference type="Proteomes" id="UP000675880">
    <property type="component" value="Unassembled WGS sequence"/>
</dbReference>
<name>A0ABM8S7C9_9BACT</name>
<evidence type="ECO:0000256" key="1">
    <source>
        <dbReference type="ARBA" id="ARBA00008987"/>
    </source>
</evidence>
<reference evidence="8 9" key="1">
    <citation type="submission" date="2021-02" db="EMBL/GenBank/DDBJ databases">
        <authorList>
            <person name="Han P."/>
        </authorList>
    </citation>
    <scope>NUCLEOTIDE SEQUENCE [LARGE SCALE GENOMIC DNA]</scope>
    <source>
        <strain evidence="8">Candidatus Nitrospira sp. ZN2</strain>
    </source>
</reference>
<keyword evidence="5" id="KW-0676">Redox-active center</keyword>
<dbReference type="InterPro" id="IPR017937">
    <property type="entry name" value="Thioredoxin_CS"/>
</dbReference>
<comment type="similarity">
    <text evidence="1 6">Belongs to the thioredoxin family.</text>
</comment>
<evidence type="ECO:0000259" key="7">
    <source>
        <dbReference type="PROSITE" id="PS51352"/>
    </source>
</evidence>
<keyword evidence="9" id="KW-1185">Reference proteome</keyword>
<dbReference type="InterPro" id="IPR005746">
    <property type="entry name" value="Thioredoxin"/>
</dbReference>
<dbReference type="EMBL" id="CAJNBJ010000019">
    <property type="protein sequence ID" value="CAE6792747.1"/>
    <property type="molecule type" value="Genomic_DNA"/>
</dbReference>
<dbReference type="PANTHER" id="PTHR45663:SF11">
    <property type="entry name" value="GEO12009P1"/>
    <property type="match status" value="1"/>
</dbReference>
<dbReference type="CDD" id="cd02947">
    <property type="entry name" value="TRX_family"/>
    <property type="match status" value="1"/>
</dbReference>
<dbReference type="PROSITE" id="PS51352">
    <property type="entry name" value="THIOREDOXIN_2"/>
    <property type="match status" value="1"/>
</dbReference>
<proteinExistence type="inferred from homology"/>
<feature type="domain" description="Thioredoxin" evidence="7">
    <location>
        <begin position="1"/>
        <end position="104"/>
    </location>
</feature>
<dbReference type="InterPro" id="IPR036249">
    <property type="entry name" value="Thioredoxin-like_sf"/>
</dbReference>
<keyword evidence="3" id="KW-0249">Electron transport</keyword>
<evidence type="ECO:0000256" key="6">
    <source>
        <dbReference type="PIRNR" id="PIRNR000077"/>
    </source>
</evidence>
<dbReference type="Pfam" id="PF00085">
    <property type="entry name" value="Thioredoxin"/>
    <property type="match status" value="1"/>
</dbReference>
<dbReference type="SUPFAM" id="SSF52833">
    <property type="entry name" value="Thioredoxin-like"/>
    <property type="match status" value="1"/>
</dbReference>
<sequence>MIEEVTDQNFAREVEQASMPVLVEFWQPGCGHCLALLRQLEQLHGELGAAVKIVKMNVQENFQIPAELEISSLPALALFEKGTFSRFIGGIGKKDEIRRQLPLA</sequence>
<evidence type="ECO:0000256" key="2">
    <source>
        <dbReference type="ARBA" id="ARBA00022448"/>
    </source>
</evidence>
<dbReference type="PIRSF" id="PIRSF000077">
    <property type="entry name" value="Thioredoxin"/>
    <property type="match status" value="1"/>
</dbReference>
<dbReference type="Gene3D" id="3.40.30.10">
    <property type="entry name" value="Glutaredoxin"/>
    <property type="match status" value="1"/>
</dbReference>
<gene>
    <name evidence="8" type="ORF">NSPZN2_60087</name>
</gene>
<dbReference type="PANTHER" id="PTHR45663">
    <property type="entry name" value="GEO12009P1"/>
    <property type="match status" value="1"/>
</dbReference>